<keyword evidence="1" id="KW-0677">Repeat</keyword>
<dbReference type="EMBL" id="JMSE01000565">
    <property type="protein sequence ID" value="KDN69083.1"/>
    <property type="molecule type" value="Genomic_DNA"/>
</dbReference>
<keyword evidence="2 3" id="KW-0040">ANK repeat</keyword>
<organism evidence="5 6">
    <name type="scientific">Colletotrichum sublineola</name>
    <name type="common">Sorghum anthracnose fungus</name>
    <dbReference type="NCBI Taxonomy" id="1173701"/>
    <lineage>
        <taxon>Eukaryota</taxon>
        <taxon>Fungi</taxon>
        <taxon>Dikarya</taxon>
        <taxon>Ascomycota</taxon>
        <taxon>Pezizomycotina</taxon>
        <taxon>Sordariomycetes</taxon>
        <taxon>Hypocreomycetidae</taxon>
        <taxon>Glomerellales</taxon>
        <taxon>Glomerellaceae</taxon>
        <taxon>Colletotrichum</taxon>
        <taxon>Colletotrichum graminicola species complex</taxon>
    </lineage>
</organism>
<feature type="signal peptide" evidence="4">
    <location>
        <begin position="1"/>
        <end position="24"/>
    </location>
</feature>
<dbReference type="InterPro" id="IPR036770">
    <property type="entry name" value="Ankyrin_rpt-contain_sf"/>
</dbReference>
<dbReference type="InterPro" id="IPR002110">
    <property type="entry name" value="Ankyrin_rpt"/>
</dbReference>
<dbReference type="HOGENOM" id="CLU_495213_0_0_1"/>
<gene>
    <name evidence="5" type="ORF">CSUB01_12449</name>
</gene>
<feature type="repeat" description="ANK" evidence="3">
    <location>
        <begin position="431"/>
        <end position="463"/>
    </location>
</feature>
<feature type="repeat" description="ANK" evidence="3">
    <location>
        <begin position="190"/>
        <end position="222"/>
    </location>
</feature>
<dbReference type="GO" id="GO:0010468">
    <property type="term" value="P:regulation of gene expression"/>
    <property type="evidence" value="ECO:0007669"/>
    <property type="project" value="TreeGrafter"/>
</dbReference>
<proteinExistence type="predicted"/>
<dbReference type="Gene3D" id="1.25.40.20">
    <property type="entry name" value="Ankyrin repeat-containing domain"/>
    <property type="match status" value="2"/>
</dbReference>
<evidence type="ECO:0000256" key="1">
    <source>
        <dbReference type="ARBA" id="ARBA00022737"/>
    </source>
</evidence>
<keyword evidence="4" id="KW-0732">Signal</keyword>
<dbReference type="OrthoDB" id="4789456at2759"/>
<dbReference type="Pfam" id="PF00023">
    <property type="entry name" value="Ank"/>
    <property type="match status" value="1"/>
</dbReference>
<dbReference type="PROSITE" id="PS51257">
    <property type="entry name" value="PROKAR_LIPOPROTEIN"/>
    <property type="match status" value="1"/>
</dbReference>
<name>A0A066XIS3_COLSU</name>
<dbReference type="AlphaFoldDB" id="A0A066XIS3"/>
<evidence type="ECO:0000256" key="3">
    <source>
        <dbReference type="PROSITE-ProRule" id="PRU00023"/>
    </source>
</evidence>
<evidence type="ECO:0000313" key="5">
    <source>
        <dbReference type="EMBL" id="KDN69083.1"/>
    </source>
</evidence>
<dbReference type="GO" id="GO:0005634">
    <property type="term" value="C:nucleus"/>
    <property type="evidence" value="ECO:0007669"/>
    <property type="project" value="TreeGrafter"/>
</dbReference>
<dbReference type="SUPFAM" id="SSF48403">
    <property type="entry name" value="Ankyrin repeat"/>
    <property type="match status" value="1"/>
</dbReference>
<dbReference type="PANTHER" id="PTHR24124">
    <property type="entry name" value="ANKYRIN REPEAT FAMILY A"/>
    <property type="match status" value="1"/>
</dbReference>
<evidence type="ECO:0000313" key="6">
    <source>
        <dbReference type="Proteomes" id="UP000027238"/>
    </source>
</evidence>
<dbReference type="PROSITE" id="PS50297">
    <property type="entry name" value="ANK_REP_REGION"/>
    <property type="match status" value="3"/>
</dbReference>
<keyword evidence="6" id="KW-1185">Reference proteome</keyword>
<feature type="repeat" description="ANK" evidence="3">
    <location>
        <begin position="333"/>
        <end position="362"/>
    </location>
</feature>
<sequence>MEKTGPIWWLIAVALYFRWAKSAASGFLMISSACRDTSRGATAVVEISPPPLPPPPSPSCPLAYRVLPAQPDCPFSDEPLRYTLSNALLPTLRVAKSHRKTMKLPLELYALNNLVRCSRNLRAQLESTLYQRDVSTGLSVLWATVRGDATALRKAIHHGVSVDAQWPHKWRSPWKRSCPAKWLAFTQKVRHYTALQVAAVLGRTHLIEILVDAGADIDSITVCCWRCEVGAETDAFHDGTPRIARKTPLHLALCHRNWNTAKAIVRHGSSLTADGPDGPEDVLDWVNFTGPNVRNLSALHDLSRHWTPGAGACDFAGWLVAQGGLDVNALTDRGMTPLATACAAGQFKLAHRLLSLGADCNVGVPTRPTETLVHVALRACMDMGTRRLAANTGDDEYSHYLLGRDEAFDMVLGLVHQLIDKGVAVDATDSNQQTALHVAASISELGLVEFLLRKGANPGMRDAFGAVPLDLVKRQSPLLTPAPWCRRPGFGPSLYPITGDDVGFVAARYRPLLAATEAALGIDSDTRHLTDHAGRMLFRLSEIHTAQATSSLLQQGWVVIDGQDPILEHVPHIISTYRGGHPFLRFTLGGISAVFWAARGRPRVILKLKTYDCHVKALRRHIVRVEFHDHHNKTSFLRFVLPFVLTMEEKKRSLIRRAWRKGMM</sequence>
<evidence type="ECO:0000256" key="2">
    <source>
        <dbReference type="ARBA" id="ARBA00023043"/>
    </source>
</evidence>
<dbReference type="PANTHER" id="PTHR24124:SF14">
    <property type="entry name" value="CHROMOSOME UNDETERMINED SCAFFOLD_25, WHOLE GENOME SHOTGUN SEQUENCE"/>
    <property type="match status" value="1"/>
</dbReference>
<dbReference type="STRING" id="1173701.A0A066XIS3"/>
<dbReference type="SMART" id="SM00248">
    <property type="entry name" value="ANK"/>
    <property type="match status" value="6"/>
</dbReference>
<evidence type="ECO:0000256" key="4">
    <source>
        <dbReference type="SAM" id="SignalP"/>
    </source>
</evidence>
<reference evidence="6" key="1">
    <citation type="journal article" date="2014" name="Genome Announc.">
        <title>Draft genome sequence of Colletotrichum sublineola, a destructive pathogen of cultivated sorghum.</title>
        <authorList>
            <person name="Baroncelli R."/>
            <person name="Sanz-Martin J.M."/>
            <person name="Rech G.E."/>
            <person name="Sukno S.A."/>
            <person name="Thon M.R."/>
        </authorList>
    </citation>
    <scope>NUCLEOTIDE SEQUENCE [LARGE SCALE GENOMIC DNA]</scope>
    <source>
        <strain evidence="6">TX430BB</strain>
    </source>
</reference>
<dbReference type="Proteomes" id="UP000027238">
    <property type="component" value="Unassembled WGS sequence"/>
</dbReference>
<protein>
    <submittedName>
        <fullName evidence="5">Putative ankyrin repeat protein</fullName>
    </submittedName>
</protein>
<dbReference type="Pfam" id="PF13857">
    <property type="entry name" value="Ank_5"/>
    <property type="match status" value="1"/>
</dbReference>
<feature type="chain" id="PRO_5001630294" evidence="4">
    <location>
        <begin position="25"/>
        <end position="664"/>
    </location>
</feature>
<comment type="caution">
    <text evidence="5">The sequence shown here is derived from an EMBL/GenBank/DDBJ whole genome shotgun (WGS) entry which is preliminary data.</text>
</comment>
<accession>A0A066XIS3</accession>
<dbReference type="eggNOG" id="KOG4177">
    <property type="taxonomic scope" value="Eukaryota"/>
</dbReference>
<dbReference type="PROSITE" id="PS50088">
    <property type="entry name" value="ANK_REPEAT"/>
    <property type="match status" value="3"/>
</dbReference>